<feature type="compositionally biased region" description="Low complexity" evidence="1">
    <location>
        <begin position="151"/>
        <end position="162"/>
    </location>
</feature>
<keyword evidence="3" id="KW-1185">Reference proteome</keyword>
<feature type="region of interest" description="Disordered" evidence="1">
    <location>
        <begin position="134"/>
        <end position="168"/>
    </location>
</feature>
<dbReference type="eggNOG" id="ENOG502STPI">
    <property type="taxonomic scope" value="Eukaryota"/>
</dbReference>
<dbReference type="AlphaFoldDB" id="K3URT0"/>
<dbReference type="OrthoDB" id="5296964at2759"/>
<dbReference type="KEGG" id="fpu:FPSE_04689"/>
<protein>
    <submittedName>
        <fullName evidence="2">Uncharacterized protein</fullName>
    </submittedName>
</protein>
<evidence type="ECO:0000313" key="3">
    <source>
        <dbReference type="Proteomes" id="UP000007978"/>
    </source>
</evidence>
<dbReference type="GeneID" id="20363307"/>
<name>K3URT0_FUSPC</name>
<proteinExistence type="predicted"/>
<evidence type="ECO:0000256" key="1">
    <source>
        <dbReference type="SAM" id="MobiDB-lite"/>
    </source>
</evidence>
<feature type="compositionally biased region" description="Polar residues" evidence="1">
    <location>
        <begin position="140"/>
        <end position="150"/>
    </location>
</feature>
<comment type="caution">
    <text evidence="2">The sequence shown here is derived from an EMBL/GenBank/DDBJ whole genome shotgun (WGS) entry which is preliminary data.</text>
</comment>
<dbReference type="EMBL" id="AFNW01000096">
    <property type="protein sequence ID" value="EKJ75131.1"/>
    <property type="molecule type" value="Genomic_DNA"/>
</dbReference>
<gene>
    <name evidence="2" type="ORF">FPSE_04689</name>
</gene>
<dbReference type="Proteomes" id="UP000007978">
    <property type="component" value="Chromosome 2"/>
</dbReference>
<evidence type="ECO:0000313" key="2">
    <source>
        <dbReference type="EMBL" id="EKJ75131.1"/>
    </source>
</evidence>
<dbReference type="HOGENOM" id="CLU_093542_1_0_1"/>
<sequence length="168" mass="18406">MTSLNLYVAICKDRDTSHARHTGHARHWMLVMVEEGSSSQATWYHCTGGSTQGKPYSVVIEQKPFDSKGIEKYHPIGEISSKNKIKAAAQRIPGLFCQRWVVNVLGDLEKRGIVPEGTWSDWYVAMEVDPYSDDGAPCGSSPSSDGDCTDSSSIHNSSSNHSKTTQTA</sequence>
<reference evidence="2 3" key="1">
    <citation type="journal article" date="2012" name="PLoS Pathog.">
        <title>Comparative pathogenomics reveals horizontally acquired novel virulence genes in fungi infecting cereal hosts.</title>
        <authorList>
            <person name="Gardiner D.M."/>
            <person name="McDonald M.C."/>
            <person name="Covarelli L."/>
            <person name="Solomon P.S."/>
            <person name="Rusu A.G."/>
            <person name="Marshall M."/>
            <person name="Kazan K."/>
            <person name="Chakraborty S."/>
            <person name="McDonald B.A."/>
            <person name="Manners J.M."/>
        </authorList>
    </citation>
    <scope>NUCLEOTIDE SEQUENCE [LARGE SCALE GENOMIC DNA]</scope>
    <source>
        <strain evidence="2 3">CS3096</strain>
    </source>
</reference>
<accession>K3URT0</accession>
<dbReference type="RefSeq" id="XP_009256082.1">
    <property type="nucleotide sequence ID" value="XM_009257807.1"/>
</dbReference>
<organism evidence="2 3">
    <name type="scientific">Fusarium pseudograminearum (strain CS3096)</name>
    <name type="common">Wheat and barley crown-rot fungus</name>
    <dbReference type="NCBI Taxonomy" id="1028729"/>
    <lineage>
        <taxon>Eukaryota</taxon>
        <taxon>Fungi</taxon>
        <taxon>Dikarya</taxon>
        <taxon>Ascomycota</taxon>
        <taxon>Pezizomycotina</taxon>
        <taxon>Sordariomycetes</taxon>
        <taxon>Hypocreomycetidae</taxon>
        <taxon>Hypocreales</taxon>
        <taxon>Nectriaceae</taxon>
        <taxon>Fusarium</taxon>
    </lineage>
</organism>